<dbReference type="GO" id="GO:0005739">
    <property type="term" value="C:mitochondrion"/>
    <property type="evidence" value="ECO:0007669"/>
    <property type="project" value="UniProtKB-SubCell"/>
</dbReference>
<dbReference type="PROSITE" id="PS00893">
    <property type="entry name" value="NUDIX_BOX"/>
    <property type="match status" value="1"/>
</dbReference>
<comment type="similarity">
    <text evidence="3">Belongs to the Nudix hydrolase family.</text>
</comment>
<gene>
    <name evidence="10" type="ORF">CFOL_v3_18457</name>
</gene>
<keyword evidence="5" id="KW-0378">Hydrolase</keyword>
<evidence type="ECO:0000313" key="11">
    <source>
        <dbReference type="Proteomes" id="UP000187406"/>
    </source>
</evidence>
<keyword evidence="4" id="KW-0479">Metal-binding</keyword>
<evidence type="ECO:0000256" key="5">
    <source>
        <dbReference type="ARBA" id="ARBA00022801"/>
    </source>
</evidence>
<evidence type="ECO:0000256" key="2">
    <source>
        <dbReference type="ARBA" id="ARBA00004173"/>
    </source>
</evidence>
<dbReference type="InterPro" id="IPR000086">
    <property type="entry name" value="NUDIX_hydrolase_dom"/>
</dbReference>
<reference evidence="11" key="1">
    <citation type="submission" date="2016-04" db="EMBL/GenBank/DDBJ databases">
        <title>Cephalotus genome sequencing.</title>
        <authorList>
            <person name="Fukushima K."/>
            <person name="Hasebe M."/>
            <person name="Fang X."/>
        </authorList>
    </citation>
    <scope>NUCLEOTIDE SEQUENCE [LARGE SCALE GENOMIC DNA]</scope>
    <source>
        <strain evidence="11">cv. St1</strain>
    </source>
</reference>
<dbReference type="InterPro" id="IPR015797">
    <property type="entry name" value="NUDIX_hydrolase-like_dom_sf"/>
</dbReference>
<keyword evidence="11" id="KW-1185">Reference proteome</keyword>
<evidence type="ECO:0000256" key="6">
    <source>
        <dbReference type="ARBA" id="ARBA00022842"/>
    </source>
</evidence>
<dbReference type="GO" id="GO:0005634">
    <property type="term" value="C:nucleus"/>
    <property type="evidence" value="ECO:0007669"/>
    <property type="project" value="TreeGrafter"/>
</dbReference>
<dbReference type="AlphaFoldDB" id="A0A1Q3C3Z9"/>
<comment type="subcellular location">
    <subcellularLocation>
        <location evidence="2">Mitochondrion</location>
    </subcellularLocation>
</comment>
<evidence type="ECO:0000256" key="1">
    <source>
        <dbReference type="ARBA" id="ARBA00001946"/>
    </source>
</evidence>
<dbReference type="PROSITE" id="PS51462">
    <property type="entry name" value="NUDIX"/>
    <property type="match status" value="1"/>
</dbReference>
<dbReference type="EMBL" id="BDDD01001294">
    <property type="protein sequence ID" value="GAV74977.1"/>
    <property type="molecule type" value="Genomic_DNA"/>
</dbReference>
<dbReference type="GO" id="GO:0046872">
    <property type="term" value="F:metal ion binding"/>
    <property type="evidence" value="ECO:0007669"/>
    <property type="project" value="UniProtKB-KW"/>
</dbReference>
<dbReference type="STRING" id="3775.A0A1Q3C3Z9"/>
<evidence type="ECO:0000256" key="7">
    <source>
        <dbReference type="ARBA" id="ARBA00022946"/>
    </source>
</evidence>
<dbReference type="Pfam" id="PF00293">
    <property type="entry name" value="NUDIX"/>
    <property type="match status" value="1"/>
</dbReference>
<dbReference type="GO" id="GO:0016462">
    <property type="term" value="F:pyrophosphatase activity"/>
    <property type="evidence" value="ECO:0007669"/>
    <property type="project" value="InterPro"/>
</dbReference>
<dbReference type="SUPFAM" id="SSF55811">
    <property type="entry name" value="Nudix"/>
    <property type="match status" value="1"/>
</dbReference>
<proteinExistence type="inferred from homology"/>
<evidence type="ECO:0000259" key="9">
    <source>
        <dbReference type="PROSITE" id="PS51462"/>
    </source>
</evidence>
<dbReference type="FunCoup" id="A0A1Q3C3Z9">
    <property type="interactions" value="1204"/>
</dbReference>
<evidence type="ECO:0000313" key="10">
    <source>
        <dbReference type="EMBL" id="GAV74977.1"/>
    </source>
</evidence>
<keyword evidence="6" id="KW-0460">Magnesium</keyword>
<dbReference type="InParanoid" id="A0A1Q3C3Z9"/>
<dbReference type="FunFam" id="3.90.79.10:FF:000030">
    <property type="entry name" value="Nudix hydrolase 13 mitochondrial"/>
    <property type="match status" value="1"/>
</dbReference>
<keyword evidence="8" id="KW-0496">Mitochondrion</keyword>
<dbReference type="InterPro" id="IPR020084">
    <property type="entry name" value="NUDIX_hydrolase_CS"/>
</dbReference>
<feature type="domain" description="Nudix hydrolase" evidence="9">
    <location>
        <begin position="18"/>
        <end position="163"/>
    </location>
</feature>
<dbReference type="OrthoDB" id="2011998at2759"/>
<keyword evidence="7" id="KW-0809">Transit peptide</keyword>
<dbReference type="PANTHER" id="PTHR12629:SF58">
    <property type="entry name" value="NUDIX HYDROLASE 12, MITOCHONDRIAL"/>
    <property type="match status" value="1"/>
</dbReference>
<sequence length="228" mass="26371">MSSMLARTGRHRQRYENNFRLVSGCIPFRLTKWDEGHNGDSENKMEVLMVSSPNRNDLVFPKGGWEDDETVVEAACREAFEEAGVKGMLREIPLGVWEFRSKSKQDLCTLEGGCRGHMFALEVTEELDTWPEQENRSRKWLNVREAFRLCRYEWMCQALEEFLKVMAEDGKHEKKVESPPTMPVEDVVTECEIVSQNCHVNTLSGQHHSMNAISPFPWHISLKRLPLT</sequence>
<accession>A0A1Q3C3Z9</accession>
<evidence type="ECO:0000256" key="8">
    <source>
        <dbReference type="ARBA" id="ARBA00023128"/>
    </source>
</evidence>
<dbReference type="CDD" id="cd04666">
    <property type="entry name" value="NUDIX_DIPP2_like_Nudt4"/>
    <property type="match status" value="1"/>
</dbReference>
<evidence type="ECO:0000256" key="4">
    <source>
        <dbReference type="ARBA" id="ARBA00022723"/>
    </source>
</evidence>
<evidence type="ECO:0000256" key="3">
    <source>
        <dbReference type="ARBA" id="ARBA00005582"/>
    </source>
</evidence>
<dbReference type="Proteomes" id="UP000187406">
    <property type="component" value="Unassembled WGS sequence"/>
</dbReference>
<dbReference type="InterPro" id="IPR047198">
    <property type="entry name" value="DDP-like_NUDIX"/>
</dbReference>
<dbReference type="Gene3D" id="3.90.79.10">
    <property type="entry name" value="Nucleoside Triphosphate Pyrophosphohydrolase"/>
    <property type="match status" value="1"/>
</dbReference>
<comment type="caution">
    <text evidence="10">The sequence shown here is derived from an EMBL/GenBank/DDBJ whole genome shotgun (WGS) entry which is preliminary data.</text>
</comment>
<organism evidence="10 11">
    <name type="scientific">Cephalotus follicularis</name>
    <name type="common">Albany pitcher plant</name>
    <dbReference type="NCBI Taxonomy" id="3775"/>
    <lineage>
        <taxon>Eukaryota</taxon>
        <taxon>Viridiplantae</taxon>
        <taxon>Streptophyta</taxon>
        <taxon>Embryophyta</taxon>
        <taxon>Tracheophyta</taxon>
        <taxon>Spermatophyta</taxon>
        <taxon>Magnoliopsida</taxon>
        <taxon>eudicotyledons</taxon>
        <taxon>Gunneridae</taxon>
        <taxon>Pentapetalae</taxon>
        <taxon>rosids</taxon>
        <taxon>fabids</taxon>
        <taxon>Oxalidales</taxon>
        <taxon>Cephalotaceae</taxon>
        <taxon>Cephalotus</taxon>
    </lineage>
</organism>
<protein>
    <submittedName>
        <fullName evidence="10">NUDIX domain-containing protein</fullName>
    </submittedName>
</protein>
<dbReference type="PANTHER" id="PTHR12629">
    <property type="entry name" value="DIPHOSPHOINOSITOL POLYPHOSPHATE PHOSPHOHYDROLASE"/>
    <property type="match status" value="1"/>
</dbReference>
<name>A0A1Q3C3Z9_CEPFO</name>
<comment type="cofactor">
    <cofactor evidence="1">
        <name>Mg(2+)</name>
        <dbReference type="ChEBI" id="CHEBI:18420"/>
    </cofactor>
</comment>